<reference evidence="2" key="1">
    <citation type="submission" date="2016-10" db="EMBL/GenBank/DDBJ databases">
        <authorList>
            <person name="Varghese N."/>
            <person name="Submissions S."/>
        </authorList>
    </citation>
    <scope>NUCLEOTIDE SEQUENCE [LARGE SCALE GENOMIC DNA]</scope>
    <source>
        <strain evidence="2">DSM 15718</strain>
    </source>
</reference>
<proteinExistence type="predicted"/>
<organism evidence="1 2">
    <name type="scientific">Flavobacterium degerlachei</name>
    <dbReference type="NCBI Taxonomy" id="229203"/>
    <lineage>
        <taxon>Bacteria</taxon>
        <taxon>Pseudomonadati</taxon>
        <taxon>Bacteroidota</taxon>
        <taxon>Flavobacteriia</taxon>
        <taxon>Flavobacteriales</taxon>
        <taxon>Flavobacteriaceae</taxon>
        <taxon>Flavobacterium</taxon>
    </lineage>
</organism>
<evidence type="ECO:0000313" key="1">
    <source>
        <dbReference type="EMBL" id="SDW00866.1"/>
    </source>
</evidence>
<dbReference type="EMBL" id="FNMV01000001">
    <property type="protein sequence ID" value="SDW00866.1"/>
    <property type="molecule type" value="Genomic_DNA"/>
</dbReference>
<sequence length="246" mass="28215">MKPSTKIIALFMGLFLFSCSPDTTEEGVDATRASESSLSINKIDTSIVWNFDDLTGWEDATQIGLPNYWLKDGNLTFFTNANTWERTKIKTLSTFTTGIYTWRVYIPEMGIGDMASVGAFLYINDTHELDFEVGYGKQVIRNQLKAASDDLIVYMTSQANPFRSYQTKIKRRQWHTFSMELTLNSRRNYKLSWIINGVKAATTELNYGINNKFKIYCSLENLTFIGDNIPKSQNYAIFDFVEYSSK</sequence>
<dbReference type="Proteomes" id="UP000198569">
    <property type="component" value="Unassembled WGS sequence"/>
</dbReference>
<evidence type="ECO:0008006" key="3">
    <source>
        <dbReference type="Google" id="ProtNLM"/>
    </source>
</evidence>
<keyword evidence="2" id="KW-1185">Reference proteome</keyword>
<accession>A0A1H2Q116</accession>
<dbReference type="PROSITE" id="PS51257">
    <property type="entry name" value="PROKAR_LIPOPROTEIN"/>
    <property type="match status" value="1"/>
</dbReference>
<dbReference type="GO" id="GO:0005975">
    <property type="term" value="P:carbohydrate metabolic process"/>
    <property type="evidence" value="ECO:0007669"/>
    <property type="project" value="UniProtKB-ARBA"/>
</dbReference>
<dbReference type="GO" id="GO:0004553">
    <property type="term" value="F:hydrolase activity, hydrolyzing O-glycosyl compounds"/>
    <property type="evidence" value="ECO:0007669"/>
    <property type="project" value="UniProtKB-ARBA"/>
</dbReference>
<dbReference type="RefSeq" id="WP_245709573.1">
    <property type="nucleotide sequence ID" value="NZ_FNMV01000001.1"/>
</dbReference>
<evidence type="ECO:0000313" key="2">
    <source>
        <dbReference type="Proteomes" id="UP000198569"/>
    </source>
</evidence>
<dbReference type="AlphaFoldDB" id="A0A1H2Q116"/>
<protein>
    <recommendedName>
        <fullName evidence="3">GH16 domain-containing protein</fullName>
    </recommendedName>
</protein>
<dbReference type="Gene3D" id="2.60.120.200">
    <property type="match status" value="1"/>
</dbReference>
<dbReference type="STRING" id="229203.SAMN05444338_10157"/>
<name>A0A1H2Q116_9FLAO</name>
<dbReference type="InterPro" id="IPR013320">
    <property type="entry name" value="ConA-like_dom_sf"/>
</dbReference>
<dbReference type="SUPFAM" id="SSF49899">
    <property type="entry name" value="Concanavalin A-like lectins/glucanases"/>
    <property type="match status" value="1"/>
</dbReference>
<gene>
    <name evidence="1" type="ORF">SAMN05444338_10157</name>
</gene>